<gene>
    <name evidence="1" type="ORF">CORC01_00787</name>
</gene>
<comment type="caution">
    <text evidence="1">The sequence shown here is derived from an EMBL/GenBank/DDBJ whole genome shotgun (WGS) entry which is preliminary data.</text>
</comment>
<proteinExistence type="predicted"/>
<keyword evidence="2" id="KW-1185">Reference proteome</keyword>
<evidence type="ECO:0000313" key="1">
    <source>
        <dbReference type="EMBL" id="OHF03925.1"/>
    </source>
</evidence>
<organism evidence="1 2">
    <name type="scientific">Colletotrichum orchidophilum</name>
    <dbReference type="NCBI Taxonomy" id="1209926"/>
    <lineage>
        <taxon>Eukaryota</taxon>
        <taxon>Fungi</taxon>
        <taxon>Dikarya</taxon>
        <taxon>Ascomycota</taxon>
        <taxon>Pezizomycotina</taxon>
        <taxon>Sordariomycetes</taxon>
        <taxon>Hypocreomycetidae</taxon>
        <taxon>Glomerellales</taxon>
        <taxon>Glomerellaceae</taxon>
        <taxon>Colletotrichum</taxon>
    </lineage>
</organism>
<protein>
    <submittedName>
        <fullName evidence="1">Uncharacterized protein</fullName>
    </submittedName>
</protein>
<dbReference type="EMBL" id="MJBS01000004">
    <property type="protein sequence ID" value="OHF03925.1"/>
    <property type="molecule type" value="Genomic_DNA"/>
</dbReference>
<evidence type="ECO:0000313" key="2">
    <source>
        <dbReference type="Proteomes" id="UP000176998"/>
    </source>
</evidence>
<dbReference type="RefSeq" id="XP_022481060.1">
    <property type="nucleotide sequence ID" value="XM_022612443.1"/>
</dbReference>
<dbReference type="GeneID" id="34553953"/>
<reference evidence="1 2" key="1">
    <citation type="submission" date="2016-09" db="EMBL/GenBank/DDBJ databases">
        <authorList>
            <person name="Capua I."/>
            <person name="De Benedictis P."/>
            <person name="Joannis T."/>
            <person name="Lombin L.H."/>
            <person name="Cattoli G."/>
        </authorList>
    </citation>
    <scope>NUCLEOTIDE SEQUENCE [LARGE SCALE GENOMIC DNA]</scope>
    <source>
        <strain evidence="1 2">IMI 309357</strain>
    </source>
</reference>
<dbReference type="AlphaFoldDB" id="A0A1G4BRJ8"/>
<sequence length="39" mass="4248">MSLKQVSNLLKTQGCYPQTMSPMPSAFPKMISSGLAFLN</sequence>
<name>A0A1G4BRJ8_9PEZI</name>
<accession>A0A1G4BRJ8</accession>
<dbReference type="Proteomes" id="UP000176998">
    <property type="component" value="Unassembled WGS sequence"/>
</dbReference>